<keyword evidence="3" id="KW-1185">Reference proteome</keyword>
<organism evidence="2 3">
    <name type="scientific">Methanosarcina vacuolata Z-761</name>
    <dbReference type="NCBI Taxonomy" id="1434123"/>
    <lineage>
        <taxon>Archaea</taxon>
        <taxon>Methanobacteriati</taxon>
        <taxon>Methanobacteriota</taxon>
        <taxon>Stenosarchaea group</taxon>
        <taxon>Methanomicrobia</taxon>
        <taxon>Methanosarcinales</taxon>
        <taxon>Methanosarcinaceae</taxon>
        <taxon>Methanosarcina</taxon>
    </lineage>
</organism>
<feature type="transmembrane region" description="Helical" evidence="1">
    <location>
        <begin position="6"/>
        <end position="24"/>
    </location>
</feature>
<protein>
    <submittedName>
        <fullName evidence="2">Multidrug efflux protein</fullName>
    </submittedName>
</protein>
<keyword evidence="1" id="KW-1133">Transmembrane helix</keyword>
<dbReference type="KEGG" id="mvc:MSVAZ_2266"/>
<dbReference type="Proteomes" id="UP000033096">
    <property type="component" value="Chromosome"/>
</dbReference>
<keyword evidence="1" id="KW-0472">Membrane</keyword>
<sequence length="52" mass="5604">MPALRISFIIGAVLYGIAAVLSAMRGQRYVYEAYNSVSTINGDLAAVEETHT</sequence>
<accession>A0A0E3Q7F3</accession>
<reference evidence="2 3" key="1">
    <citation type="submission" date="2014-07" db="EMBL/GenBank/DDBJ databases">
        <title>Methanogenic archaea and the global carbon cycle.</title>
        <authorList>
            <person name="Henriksen J.R."/>
            <person name="Luke J."/>
            <person name="Reinhart S."/>
            <person name="Benedict M.N."/>
            <person name="Youngblut N.D."/>
            <person name="Metcalf M.E."/>
            <person name="Whitaker R.J."/>
            <person name="Metcalf W.W."/>
        </authorList>
    </citation>
    <scope>NUCLEOTIDE SEQUENCE [LARGE SCALE GENOMIC DNA]</scope>
    <source>
        <strain evidence="2 3">Z-761</strain>
    </source>
</reference>
<keyword evidence="1" id="KW-0812">Transmembrane</keyword>
<evidence type="ECO:0000256" key="1">
    <source>
        <dbReference type="SAM" id="Phobius"/>
    </source>
</evidence>
<dbReference type="EMBL" id="CP009520">
    <property type="protein sequence ID" value="AKB44535.1"/>
    <property type="molecule type" value="Genomic_DNA"/>
</dbReference>
<proteinExistence type="predicted"/>
<evidence type="ECO:0000313" key="2">
    <source>
        <dbReference type="EMBL" id="AKB44535.1"/>
    </source>
</evidence>
<gene>
    <name evidence="2" type="ORF">MSVAZ_2266</name>
</gene>
<name>A0A0E3Q7F3_9EURY</name>
<dbReference type="PATRIC" id="fig|1434123.4.peg.2769"/>
<evidence type="ECO:0000313" key="3">
    <source>
        <dbReference type="Proteomes" id="UP000033096"/>
    </source>
</evidence>
<dbReference type="AlphaFoldDB" id="A0A0E3Q7F3"/>
<dbReference type="HOGENOM" id="CLU_3075418_0_0_2"/>